<dbReference type="PANTHER" id="PTHR32089:SF112">
    <property type="entry name" value="LYSOZYME-LIKE PROTEIN-RELATED"/>
    <property type="match status" value="1"/>
</dbReference>
<gene>
    <name evidence="5" type="ORF">SAMN04490247_0779</name>
</gene>
<evidence type="ECO:0000256" key="1">
    <source>
        <dbReference type="ARBA" id="ARBA00023224"/>
    </source>
</evidence>
<evidence type="ECO:0000259" key="4">
    <source>
        <dbReference type="PROSITE" id="PS50111"/>
    </source>
</evidence>
<dbReference type="SMART" id="SM00283">
    <property type="entry name" value="MA"/>
    <property type="match status" value="1"/>
</dbReference>
<dbReference type="RefSeq" id="WP_093192281.1">
    <property type="nucleotide sequence ID" value="NZ_FNEV01000002.1"/>
</dbReference>
<dbReference type="GO" id="GO:0007165">
    <property type="term" value="P:signal transduction"/>
    <property type="evidence" value="ECO:0007669"/>
    <property type="project" value="UniProtKB-KW"/>
</dbReference>
<dbReference type="PROSITE" id="PS50111">
    <property type="entry name" value="CHEMOTAXIS_TRANSDUC_2"/>
    <property type="match status" value="1"/>
</dbReference>
<dbReference type="Proteomes" id="UP000199225">
    <property type="component" value="Unassembled WGS sequence"/>
</dbReference>
<dbReference type="OrthoDB" id="9807021at2"/>
<dbReference type="InterPro" id="IPR004090">
    <property type="entry name" value="Chemotax_Me-accpt_rcpt"/>
</dbReference>
<evidence type="ECO:0000313" key="6">
    <source>
        <dbReference type="Proteomes" id="UP000199225"/>
    </source>
</evidence>
<sequence length="283" mass="31237">MLHAVNKQPNDKATATLESFQQIIPLIQRMMPDIAIGISDRAQWLAYYPSDKIDLGVRQGDKINPREPLTECIQERKDIRATVDAEFFGFEFTGLASPIVIDNQVIGALAIQLQEQNQKHLLDISEQIVTSLTQANDGVTSVANGADELSQASGKLLEQSNHAKTQVDNTDEVLTFIKKIADQTNLLGLNASIEAARAGEHGRGFGVVAEEIRKLSKETVDSTEKIRNTLNNVHSAMAEINDSIKRIVEVGKEQAESTEEIAAFIDEIEKKSKELNKYANELV</sequence>
<dbReference type="PANTHER" id="PTHR32089">
    <property type="entry name" value="METHYL-ACCEPTING CHEMOTAXIS PROTEIN MCPB"/>
    <property type="match status" value="1"/>
</dbReference>
<dbReference type="InterPro" id="IPR004089">
    <property type="entry name" value="MCPsignal_dom"/>
</dbReference>
<accession>A0A1G8R2I6</accession>
<dbReference type="SUPFAM" id="SSF58104">
    <property type="entry name" value="Methyl-accepting chemotaxis protein (MCP) signaling domain"/>
    <property type="match status" value="1"/>
</dbReference>
<dbReference type="Gene3D" id="1.10.287.950">
    <property type="entry name" value="Methyl-accepting chemotaxis protein"/>
    <property type="match status" value="1"/>
</dbReference>
<evidence type="ECO:0000313" key="5">
    <source>
        <dbReference type="EMBL" id="SDJ11151.1"/>
    </source>
</evidence>
<feature type="domain" description="Methyl-accepting transducer" evidence="4">
    <location>
        <begin position="116"/>
        <end position="283"/>
    </location>
</feature>
<protein>
    <submittedName>
        <fullName evidence="5">Methyl-accepting chemotaxis protein (MCP) signalling domain-containing protein</fullName>
    </submittedName>
</protein>
<dbReference type="GO" id="GO:0004888">
    <property type="term" value="F:transmembrane signaling receptor activity"/>
    <property type="evidence" value="ECO:0007669"/>
    <property type="project" value="InterPro"/>
</dbReference>
<organism evidence="5 6">
    <name type="scientific">Salimicrobium halophilum</name>
    <dbReference type="NCBI Taxonomy" id="86666"/>
    <lineage>
        <taxon>Bacteria</taxon>
        <taxon>Bacillati</taxon>
        <taxon>Bacillota</taxon>
        <taxon>Bacilli</taxon>
        <taxon>Bacillales</taxon>
        <taxon>Bacillaceae</taxon>
        <taxon>Salimicrobium</taxon>
    </lineage>
</organism>
<dbReference type="STRING" id="86666.SAMN04490247_0779"/>
<evidence type="ECO:0000256" key="2">
    <source>
        <dbReference type="ARBA" id="ARBA00029447"/>
    </source>
</evidence>
<evidence type="ECO:0000256" key="3">
    <source>
        <dbReference type="PROSITE-ProRule" id="PRU00284"/>
    </source>
</evidence>
<name>A0A1G8R2I6_9BACI</name>
<reference evidence="6" key="1">
    <citation type="submission" date="2016-10" db="EMBL/GenBank/DDBJ databases">
        <authorList>
            <person name="Varghese N."/>
            <person name="Submissions S."/>
        </authorList>
    </citation>
    <scope>NUCLEOTIDE SEQUENCE [LARGE SCALE GENOMIC DNA]</scope>
    <source>
        <strain evidence="6">DSM 4771</strain>
    </source>
</reference>
<dbReference type="PRINTS" id="PR00260">
    <property type="entry name" value="CHEMTRNSDUCR"/>
</dbReference>
<dbReference type="GO" id="GO:0016020">
    <property type="term" value="C:membrane"/>
    <property type="evidence" value="ECO:0007669"/>
    <property type="project" value="InterPro"/>
</dbReference>
<dbReference type="EMBL" id="FNEV01000002">
    <property type="protein sequence ID" value="SDJ11151.1"/>
    <property type="molecule type" value="Genomic_DNA"/>
</dbReference>
<dbReference type="AlphaFoldDB" id="A0A1G8R2I6"/>
<dbReference type="GO" id="GO:0006935">
    <property type="term" value="P:chemotaxis"/>
    <property type="evidence" value="ECO:0007669"/>
    <property type="project" value="InterPro"/>
</dbReference>
<dbReference type="Pfam" id="PF00015">
    <property type="entry name" value="MCPsignal"/>
    <property type="match status" value="1"/>
</dbReference>
<comment type="similarity">
    <text evidence="2">Belongs to the methyl-accepting chemotaxis (MCP) protein family.</text>
</comment>
<keyword evidence="6" id="KW-1185">Reference proteome</keyword>
<keyword evidence="1 3" id="KW-0807">Transducer</keyword>
<proteinExistence type="inferred from homology"/>